<name>A0AAE0KQP9_9CHLO</name>
<keyword evidence="4" id="KW-1185">Reference proteome</keyword>
<feature type="region of interest" description="Disordered" evidence="1">
    <location>
        <begin position="252"/>
        <end position="313"/>
    </location>
</feature>
<feature type="compositionally biased region" description="Acidic residues" evidence="1">
    <location>
        <begin position="287"/>
        <end position="297"/>
    </location>
</feature>
<dbReference type="InterPro" id="IPR000595">
    <property type="entry name" value="cNMP-bd_dom"/>
</dbReference>
<dbReference type="EMBL" id="LGRX02021183">
    <property type="protein sequence ID" value="KAK3256954.1"/>
    <property type="molecule type" value="Genomic_DNA"/>
</dbReference>
<proteinExistence type="predicted"/>
<feature type="domain" description="Cyclic nucleotide-binding" evidence="2">
    <location>
        <begin position="1"/>
        <end position="44"/>
    </location>
</feature>
<dbReference type="Proteomes" id="UP001190700">
    <property type="component" value="Unassembled WGS sequence"/>
</dbReference>
<evidence type="ECO:0000313" key="4">
    <source>
        <dbReference type="Proteomes" id="UP001190700"/>
    </source>
</evidence>
<evidence type="ECO:0000259" key="2">
    <source>
        <dbReference type="PROSITE" id="PS50042"/>
    </source>
</evidence>
<gene>
    <name evidence="3" type="ORF">CYMTET_33941</name>
</gene>
<dbReference type="PROSITE" id="PS50042">
    <property type="entry name" value="CNMP_BINDING_3"/>
    <property type="match status" value="1"/>
</dbReference>
<evidence type="ECO:0000313" key="3">
    <source>
        <dbReference type="EMBL" id="KAK3256954.1"/>
    </source>
</evidence>
<reference evidence="3 4" key="1">
    <citation type="journal article" date="2015" name="Genome Biol. Evol.">
        <title>Comparative Genomics of a Bacterivorous Green Alga Reveals Evolutionary Causalities and Consequences of Phago-Mixotrophic Mode of Nutrition.</title>
        <authorList>
            <person name="Burns J.A."/>
            <person name="Paasch A."/>
            <person name="Narechania A."/>
            <person name="Kim E."/>
        </authorList>
    </citation>
    <scope>NUCLEOTIDE SEQUENCE [LARGE SCALE GENOMIC DNA]</scope>
    <source>
        <strain evidence="3 4">PLY_AMNH</strain>
    </source>
</reference>
<organism evidence="3 4">
    <name type="scientific">Cymbomonas tetramitiformis</name>
    <dbReference type="NCBI Taxonomy" id="36881"/>
    <lineage>
        <taxon>Eukaryota</taxon>
        <taxon>Viridiplantae</taxon>
        <taxon>Chlorophyta</taxon>
        <taxon>Pyramimonadophyceae</taxon>
        <taxon>Pyramimonadales</taxon>
        <taxon>Pyramimonadaceae</taxon>
        <taxon>Cymbomonas</taxon>
    </lineage>
</organism>
<feature type="compositionally biased region" description="Basic and acidic residues" evidence="1">
    <location>
        <begin position="276"/>
        <end position="286"/>
    </location>
</feature>
<dbReference type="AlphaFoldDB" id="A0AAE0KQP9"/>
<protein>
    <recommendedName>
        <fullName evidence="2">Cyclic nucleotide-binding domain-containing protein</fullName>
    </recommendedName>
</protein>
<evidence type="ECO:0000256" key="1">
    <source>
        <dbReference type="SAM" id="MobiDB-lite"/>
    </source>
</evidence>
<comment type="caution">
    <text evidence="3">The sequence shown here is derived from an EMBL/GenBank/DDBJ whole genome shotgun (WGS) entry which is preliminary data.</text>
</comment>
<sequence length="313" mass="35383">MAQGDYFGEKVLCGGRDHERGERVYTLKDSVLLRIDESVLTAAMNNCSFYLPNIKARVYTASVKVVQCSERAAWYTVNNQNDLEGGFDILMESYGLKVPMRVIEVWEARVKTLLNRRLLEDLAEMANSRDNTFPQHKLPHRSHAYQGKYTRQLLDDPQAFTSYMPGGARWSRVAEESIPNSADIDTINDLEEILEDACLLELLPMMRVKKLCRRSLIALSATELSAYLDIQLQEAIQIKIAVAKTGFEGSQPIAGSQPARRNSNELWPQNPLSKLNKLEDDLHEKGMEEEEGSENTEELVSTSEVGIEEKLGR</sequence>
<feature type="compositionally biased region" description="Polar residues" evidence="1">
    <location>
        <begin position="259"/>
        <end position="273"/>
    </location>
</feature>
<accession>A0AAE0KQP9</accession>